<evidence type="ECO:0000256" key="1">
    <source>
        <dbReference type="SAM" id="SignalP"/>
    </source>
</evidence>
<sequence>MQLVVSLFRFFFCFFLLLPLCFDGVEHHHYILLLISSFTRTEYRCVSGGRDTWRGGRRHVGHDDGDEDDGDRSIGFLCALSLADPAFVGRL</sequence>
<reference evidence="2" key="1">
    <citation type="submission" date="1999-10" db="EMBL/GenBank/DDBJ databases">
        <title>Oryza sativa nipponbare(GA3) genomic DNA, chromosome 6, PAC clone:P0493C11.</title>
        <authorList>
            <person name="Sasaki T."/>
            <person name="Matsumoto T."/>
            <person name="Yamamoto K."/>
        </authorList>
    </citation>
    <scope>NUCLEOTIDE SEQUENCE</scope>
</reference>
<evidence type="ECO:0008006" key="5">
    <source>
        <dbReference type="Google" id="ProtNLM"/>
    </source>
</evidence>
<feature type="chain" id="PRO_5010140812" description="Secreted protein" evidence="1">
    <location>
        <begin position="28"/>
        <end position="91"/>
    </location>
</feature>
<keyword evidence="1" id="KW-0732">Signal</keyword>
<evidence type="ECO:0000313" key="3">
    <source>
        <dbReference type="EMBL" id="BAD67874.1"/>
    </source>
</evidence>
<evidence type="ECO:0000313" key="4">
    <source>
        <dbReference type="Proteomes" id="UP000000763"/>
    </source>
</evidence>
<reference evidence="4" key="3">
    <citation type="journal article" date="2005" name="Nature">
        <title>The map-based sequence of the rice genome.</title>
        <authorList>
            <consortium name="International rice genome sequencing project (IRGSP)"/>
            <person name="Matsumoto T."/>
            <person name="Wu J."/>
            <person name="Kanamori H."/>
            <person name="Katayose Y."/>
            <person name="Fujisawa M."/>
            <person name="Namiki N."/>
            <person name="Mizuno H."/>
            <person name="Yamamoto K."/>
            <person name="Antonio B.A."/>
            <person name="Baba T."/>
            <person name="Sakata K."/>
            <person name="Nagamura Y."/>
            <person name="Aoki H."/>
            <person name="Arikawa K."/>
            <person name="Arita K."/>
            <person name="Bito T."/>
            <person name="Chiden Y."/>
            <person name="Fujitsuka N."/>
            <person name="Fukunaka R."/>
            <person name="Hamada M."/>
            <person name="Harada C."/>
            <person name="Hayashi A."/>
            <person name="Hijishita S."/>
            <person name="Honda M."/>
            <person name="Hosokawa S."/>
            <person name="Ichikawa Y."/>
            <person name="Idonuma A."/>
            <person name="Iijima M."/>
            <person name="Ikeda M."/>
            <person name="Ikeno M."/>
            <person name="Ito K."/>
            <person name="Ito S."/>
            <person name="Ito T."/>
            <person name="Ito Y."/>
            <person name="Ito Y."/>
            <person name="Iwabuchi A."/>
            <person name="Kamiya K."/>
            <person name="Karasawa W."/>
            <person name="Kurita K."/>
            <person name="Katagiri S."/>
            <person name="Kikuta A."/>
            <person name="Kobayashi H."/>
            <person name="Kobayashi N."/>
            <person name="Machita K."/>
            <person name="Maehara T."/>
            <person name="Masukawa M."/>
            <person name="Mizubayashi T."/>
            <person name="Mukai Y."/>
            <person name="Nagasaki H."/>
            <person name="Nagata Y."/>
            <person name="Naito S."/>
            <person name="Nakashima M."/>
            <person name="Nakama Y."/>
            <person name="Nakamichi Y."/>
            <person name="Nakamura M."/>
            <person name="Meguro A."/>
            <person name="Negishi M."/>
            <person name="Ohta I."/>
            <person name="Ohta T."/>
            <person name="Okamoto M."/>
            <person name="Ono N."/>
            <person name="Saji S."/>
            <person name="Sakaguchi M."/>
            <person name="Sakai K."/>
            <person name="Shibata M."/>
            <person name="Shimokawa T."/>
            <person name="Song J."/>
            <person name="Takazaki Y."/>
            <person name="Terasawa K."/>
            <person name="Tsugane M."/>
            <person name="Tsuji K."/>
            <person name="Ueda S."/>
            <person name="Waki K."/>
            <person name="Yamagata H."/>
            <person name="Yamamoto M."/>
            <person name="Yamamoto S."/>
            <person name="Yamane H."/>
            <person name="Yoshiki S."/>
            <person name="Yoshihara R."/>
            <person name="Yukawa K."/>
            <person name="Zhong H."/>
            <person name="Yano M."/>
            <person name="Yuan Q."/>
            <person name="Ouyang S."/>
            <person name="Liu J."/>
            <person name="Jones K.M."/>
            <person name="Gansberger K."/>
            <person name="Moffat K."/>
            <person name="Hill J."/>
            <person name="Bera J."/>
            <person name="Fadrosh D."/>
            <person name="Jin S."/>
            <person name="Johri S."/>
            <person name="Kim M."/>
            <person name="Overton L."/>
            <person name="Reardon M."/>
            <person name="Tsitrin T."/>
            <person name="Vuong H."/>
            <person name="Weaver B."/>
            <person name="Ciecko A."/>
            <person name="Tallon L."/>
            <person name="Jackson J."/>
            <person name="Pai G."/>
            <person name="Aken S.V."/>
            <person name="Utterback T."/>
            <person name="Reidmuller S."/>
            <person name="Feldblyum T."/>
            <person name="Hsiao J."/>
            <person name="Zismann V."/>
            <person name="Iobst S."/>
            <person name="de Vazeille A.R."/>
            <person name="Buell C.R."/>
            <person name="Ying K."/>
            <person name="Li Y."/>
            <person name="Lu T."/>
            <person name="Huang Y."/>
            <person name="Zhao Q."/>
            <person name="Feng Q."/>
            <person name="Zhang L."/>
            <person name="Zhu J."/>
            <person name="Weng Q."/>
            <person name="Mu J."/>
            <person name="Lu Y."/>
            <person name="Fan D."/>
            <person name="Liu Y."/>
            <person name="Guan J."/>
            <person name="Zhang Y."/>
            <person name="Yu S."/>
            <person name="Liu X."/>
            <person name="Zhang Y."/>
            <person name="Hong G."/>
            <person name="Han B."/>
            <person name="Choisne N."/>
            <person name="Demange N."/>
            <person name="Orjeda G."/>
            <person name="Samain S."/>
            <person name="Cattolico L."/>
            <person name="Pelletier E."/>
            <person name="Couloux A."/>
            <person name="Segurens B."/>
            <person name="Wincker P."/>
            <person name="D'Hont A."/>
            <person name="Scarpelli C."/>
            <person name="Weissenbach J."/>
            <person name="Salanoubat M."/>
            <person name="Quetier F."/>
            <person name="Yu Y."/>
            <person name="Kim H.R."/>
            <person name="Rambo T."/>
            <person name="Currie J."/>
            <person name="Collura K."/>
            <person name="Luo M."/>
            <person name="Yang T."/>
            <person name="Ammiraju J.S.S."/>
            <person name="Engler F."/>
            <person name="Soderlund C."/>
            <person name="Wing R.A."/>
            <person name="Palmer L.E."/>
            <person name="de la Bastide M."/>
            <person name="Spiegel L."/>
            <person name="Nascimento L."/>
            <person name="Zutavern T."/>
            <person name="O'Shaughnessy A."/>
            <person name="Dike S."/>
            <person name="Dedhia N."/>
            <person name="Preston R."/>
            <person name="Balija V."/>
            <person name="McCombie W.R."/>
            <person name="Chow T."/>
            <person name="Chen H."/>
            <person name="Chung M."/>
            <person name="Chen C."/>
            <person name="Shaw J."/>
            <person name="Wu H."/>
            <person name="Hsiao K."/>
            <person name="Chao Y."/>
            <person name="Chu M."/>
            <person name="Cheng C."/>
            <person name="Hour A."/>
            <person name="Lee P."/>
            <person name="Lin S."/>
            <person name="Lin Y."/>
            <person name="Liou J."/>
            <person name="Liu S."/>
            <person name="Hsing Y."/>
            <person name="Raghuvanshi S."/>
            <person name="Mohanty A."/>
            <person name="Bharti A.K."/>
            <person name="Gaur A."/>
            <person name="Gupta V."/>
            <person name="Kumar D."/>
            <person name="Ravi V."/>
            <person name="Vij S."/>
            <person name="Kapur A."/>
            <person name="Khurana P."/>
            <person name="Khurana P."/>
            <person name="Khurana J.P."/>
            <person name="Tyagi A.K."/>
            <person name="Gaikwad K."/>
            <person name="Singh A."/>
            <person name="Dalal V."/>
            <person name="Srivastava S."/>
            <person name="Dixit A."/>
            <person name="Pal A.K."/>
            <person name="Ghazi I.A."/>
            <person name="Yadav M."/>
            <person name="Pandit A."/>
            <person name="Bhargava A."/>
            <person name="Sureshbabu K."/>
            <person name="Batra K."/>
            <person name="Sharma T.R."/>
            <person name="Mohapatra T."/>
            <person name="Singh N.K."/>
            <person name="Messing J."/>
            <person name="Nelson A.B."/>
            <person name="Fuks G."/>
            <person name="Kavchok S."/>
            <person name="Keizer G."/>
            <person name="Linton E."/>
            <person name="Llaca V."/>
            <person name="Song R."/>
            <person name="Tanyolac B."/>
            <person name="Young S."/>
            <person name="Ho-Il K."/>
            <person name="Hahn J.H."/>
            <person name="Sangsakoo G."/>
            <person name="Vanavichit A."/>
            <person name="de Mattos Luiz.A.T."/>
            <person name="Zimmer P.D."/>
            <person name="Malone G."/>
            <person name="Dellagostin O."/>
            <person name="de Oliveira A.C."/>
            <person name="Bevan M."/>
            <person name="Bancroft I."/>
            <person name="Minx P."/>
            <person name="Cordum H."/>
            <person name="Wilson R."/>
            <person name="Cheng Z."/>
            <person name="Jin W."/>
            <person name="Jiang J."/>
            <person name="Leong S.A."/>
            <person name="Iwama H."/>
            <person name="Gojobori T."/>
            <person name="Itoh T."/>
            <person name="Niimura Y."/>
            <person name="Fujii Y."/>
            <person name="Habara T."/>
            <person name="Sakai H."/>
            <person name="Sato Y."/>
            <person name="Wilson G."/>
            <person name="Kumar K."/>
            <person name="McCouch S."/>
            <person name="Juretic N."/>
            <person name="Hoen D."/>
            <person name="Wright S."/>
            <person name="Bruskiewich R."/>
            <person name="Bureau T."/>
            <person name="Miyao A."/>
            <person name="Hirochika H."/>
            <person name="Nishikawa T."/>
            <person name="Kadowaki K."/>
            <person name="Sugiura M."/>
            <person name="Burr B."/>
            <person name="Sasaki T."/>
        </authorList>
    </citation>
    <scope>NUCLEOTIDE SEQUENCE [LARGE SCALE GENOMIC DNA]</scope>
    <source>
        <strain evidence="4">cv. Nipponbare</strain>
    </source>
</reference>
<reference evidence="4" key="4">
    <citation type="journal article" date="2008" name="Nucleic Acids Res.">
        <title>The rice annotation project database (RAP-DB): 2008 update.</title>
        <authorList>
            <consortium name="The rice annotation project (RAP)"/>
        </authorList>
    </citation>
    <scope>GENOME REANNOTATION</scope>
    <source>
        <strain evidence="4">cv. Nipponbare</strain>
    </source>
</reference>
<dbReference type="Proteomes" id="UP000000763">
    <property type="component" value="Chromosome 6"/>
</dbReference>
<feature type="signal peptide" evidence="1">
    <location>
        <begin position="1"/>
        <end position="27"/>
    </location>
</feature>
<evidence type="ECO:0000313" key="2">
    <source>
        <dbReference type="EMBL" id="BAD67677.1"/>
    </source>
</evidence>
<gene>
    <name evidence="2" type="ORF">P0493C11.30</name>
    <name evidence="3" type="ORF">P0679C08.12</name>
</gene>
<protein>
    <recommendedName>
        <fullName evidence="5">Secreted protein</fullName>
    </recommendedName>
</protein>
<dbReference type="EMBL" id="AP000559">
    <property type="protein sequence ID" value="BAD67677.1"/>
    <property type="molecule type" value="Genomic_DNA"/>
</dbReference>
<organism evidence="3 4">
    <name type="scientific">Oryza sativa subsp. japonica</name>
    <name type="common">Rice</name>
    <dbReference type="NCBI Taxonomy" id="39947"/>
    <lineage>
        <taxon>Eukaryota</taxon>
        <taxon>Viridiplantae</taxon>
        <taxon>Streptophyta</taxon>
        <taxon>Embryophyta</taxon>
        <taxon>Tracheophyta</taxon>
        <taxon>Spermatophyta</taxon>
        <taxon>Magnoliopsida</taxon>
        <taxon>Liliopsida</taxon>
        <taxon>Poales</taxon>
        <taxon>Poaceae</taxon>
        <taxon>BOP clade</taxon>
        <taxon>Oryzoideae</taxon>
        <taxon>Oryzeae</taxon>
        <taxon>Oryzinae</taxon>
        <taxon>Oryza</taxon>
        <taxon>Oryza sativa</taxon>
    </lineage>
</organism>
<dbReference type="EMBL" id="AP002542">
    <property type="protein sequence ID" value="BAD67874.1"/>
    <property type="molecule type" value="Genomic_DNA"/>
</dbReference>
<reference evidence="3" key="2">
    <citation type="submission" date="2000-06" db="EMBL/GenBank/DDBJ databases">
        <title>Oryza sativa nipponbare(GA3) genomic DNA, chromosome 6, PAC clone:P0679C08.</title>
        <authorList>
            <person name="Sasaki T."/>
            <person name="Matsumoto T."/>
            <person name="Yamamoto K."/>
        </authorList>
    </citation>
    <scope>NUCLEOTIDE SEQUENCE</scope>
</reference>
<proteinExistence type="predicted"/>
<dbReference type="AlphaFoldDB" id="Q5VRQ4"/>
<name>Q5VRQ4_ORYSJ</name>
<accession>Q5VRQ4</accession>